<evidence type="ECO:0000259" key="3">
    <source>
        <dbReference type="Pfam" id="PF25876"/>
    </source>
</evidence>
<dbReference type="PANTHER" id="PTHR30158:SF26">
    <property type="entry name" value="RESISTANCE-NODULATION-CELL DIVISION (RND) MULTIDRUG EFFLUX MEMBRANE FUSION PROTEIN MEXE"/>
    <property type="match status" value="1"/>
</dbReference>
<proteinExistence type="inferred from homology"/>
<dbReference type="Gene3D" id="2.40.420.20">
    <property type="match status" value="1"/>
</dbReference>
<organism evidence="7 8">
    <name type="scientific">Paraglaciecola algarum</name>
    <dbReference type="NCBI Taxonomy" id="3050085"/>
    <lineage>
        <taxon>Bacteria</taxon>
        <taxon>Pseudomonadati</taxon>
        <taxon>Pseudomonadota</taxon>
        <taxon>Gammaproteobacteria</taxon>
        <taxon>Alteromonadales</taxon>
        <taxon>Alteromonadaceae</taxon>
        <taxon>Paraglaciecola</taxon>
    </lineage>
</organism>
<dbReference type="InterPro" id="IPR058624">
    <property type="entry name" value="MdtA-like_HH"/>
</dbReference>
<dbReference type="EMBL" id="JAKGAS010000014">
    <property type="protein sequence ID" value="MCF2950063.1"/>
    <property type="molecule type" value="Genomic_DNA"/>
</dbReference>
<dbReference type="InterPro" id="IPR058626">
    <property type="entry name" value="MdtA-like_b-barrel"/>
</dbReference>
<dbReference type="Gene3D" id="2.40.50.100">
    <property type="match status" value="1"/>
</dbReference>
<gene>
    <name evidence="7" type="ORF">L0668_18235</name>
</gene>
<dbReference type="SUPFAM" id="SSF111369">
    <property type="entry name" value="HlyD-like secretion proteins"/>
    <property type="match status" value="1"/>
</dbReference>
<reference evidence="7 8" key="1">
    <citation type="submission" date="2022-01" db="EMBL/GenBank/DDBJ databases">
        <title>Paraglaciecola sp. G1-23.</title>
        <authorList>
            <person name="Jin M.S."/>
            <person name="Han D.M."/>
            <person name="Kim H.M."/>
            <person name="Jeon C.O."/>
        </authorList>
    </citation>
    <scope>NUCLEOTIDE SEQUENCE [LARGE SCALE GENOMIC DNA]</scope>
    <source>
        <strain evidence="7 8">G1-23</strain>
    </source>
</reference>
<dbReference type="Pfam" id="PF25917">
    <property type="entry name" value="BSH_RND"/>
    <property type="match status" value="1"/>
</dbReference>
<dbReference type="RefSeq" id="WP_235314164.1">
    <property type="nucleotide sequence ID" value="NZ_JAKGAS010000014.1"/>
</dbReference>
<keyword evidence="8" id="KW-1185">Reference proteome</keyword>
<name>A0ABS9DDI5_9ALTE</name>
<evidence type="ECO:0000259" key="4">
    <source>
        <dbReference type="Pfam" id="PF25917"/>
    </source>
</evidence>
<evidence type="ECO:0000313" key="8">
    <source>
        <dbReference type="Proteomes" id="UP001521137"/>
    </source>
</evidence>
<dbReference type="Pfam" id="PF25876">
    <property type="entry name" value="HH_MFP_RND"/>
    <property type="match status" value="1"/>
</dbReference>
<dbReference type="InterPro" id="IPR058625">
    <property type="entry name" value="MdtA-like_BSH"/>
</dbReference>
<feature type="domain" description="Multidrug resistance protein MdtA-like barrel-sandwich hybrid" evidence="4">
    <location>
        <begin position="65"/>
        <end position="205"/>
    </location>
</feature>
<dbReference type="Proteomes" id="UP001521137">
    <property type="component" value="Unassembled WGS sequence"/>
</dbReference>
<dbReference type="NCBIfam" id="TIGR01730">
    <property type="entry name" value="RND_mfp"/>
    <property type="match status" value="1"/>
</dbReference>
<accession>A0ABS9DDI5</accession>
<feature type="domain" description="Multidrug resistance protein MdtA-like C-terminal permuted SH3" evidence="6">
    <location>
        <begin position="299"/>
        <end position="355"/>
    </location>
</feature>
<feature type="domain" description="Multidrug resistance protein MdtA-like alpha-helical hairpin" evidence="3">
    <location>
        <begin position="106"/>
        <end position="174"/>
    </location>
</feature>
<comment type="caution">
    <text evidence="7">The sequence shown here is derived from an EMBL/GenBank/DDBJ whole genome shotgun (WGS) entry which is preliminary data.</text>
</comment>
<dbReference type="Gene3D" id="1.10.287.470">
    <property type="entry name" value="Helix hairpin bin"/>
    <property type="match status" value="1"/>
</dbReference>
<dbReference type="InterPro" id="IPR006143">
    <property type="entry name" value="RND_pump_MFP"/>
</dbReference>
<dbReference type="Gene3D" id="2.40.30.170">
    <property type="match status" value="1"/>
</dbReference>
<dbReference type="InterPro" id="IPR058627">
    <property type="entry name" value="MdtA-like_C"/>
</dbReference>
<dbReference type="Pfam" id="PF25967">
    <property type="entry name" value="RND-MFP_C"/>
    <property type="match status" value="1"/>
</dbReference>
<evidence type="ECO:0000256" key="2">
    <source>
        <dbReference type="ARBA" id="ARBA00009477"/>
    </source>
</evidence>
<dbReference type="PANTHER" id="PTHR30158">
    <property type="entry name" value="ACRA/E-RELATED COMPONENT OF DRUG EFFLUX TRANSPORTER"/>
    <property type="match status" value="1"/>
</dbReference>
<protein>
    <submittedName>
        <fullName evidence="7">Efflux RND transporter periplasmic adaptor subunit</fullName>
    </submittedName>
</protein>
<comment type="similarity">
    <text evidence="2">Belongs to the membrane fusion protein (MFP) (TC 8.A.1) family.</text>
</comment>
<evidence type="ECO:0000259" key="6">
    <source>
        <dbReference type="Pfam" id="PF25967"/>
    </source>
</evidence>
<evidence type="ECO:0000313" key="7">
    <source>
        <dbReference type="EMBL" id="MCF2950063.1"/>
    </source>
</evidence>
<evidence type="ECO:0000256" key="1">
    <source>
        <dbReference type="ARBA" id="ARBA00004519"/>
    </source>
</evidence>
<comment type="subcellular location">
    <subcellularLocation>
        <location evidence="1">Cell inner membrane</location>
        <topology evidence="1">Lipid-anchor</topology>
    </subcellularLocation>
</comment>
<feature type="domain" description="Multidrug resistance protein MdtA-like beta-barrel" evidence="5">
    <location>
        <begin position="234"/>
        <end position="291"/>
    </location>
</feature>
<sequence length="394" mass="43504">MLFNNYSKTFILGALITTLVACSDTAEQAKAPVQKPLTPIDVAQVVYKPVQTWFTYTTRLEAPQQVALKPRVSGVVDTIEFVEGQKVKQGDLLFSLDPRPFVAEVERLQAQVMSAYAEHKQAQSEAARAVRLRKRDAISSEEAESRATTVKKSKAQIEGLKAQLVVAQLNLEFSKITAPIDGVISRAEITKGNTVNANQSTLTTIVSDQKMYAYFDIDERTWNRHFEQVQVSNNLPVVMQLVGADKYAHQGRVDFIDNQINTSTGTLRVRATFDDIENKLRSGAFARIRIASQEAKQQVLIPERAIGTDLKNSFVLVVDEQNTLQYRLITLGDRYGEFRAITSGLQASDTIAVNGPARVGPGMPIAPRNTQLNIDTVALTLGAQVDQPLLTAKQ</sequence>
<dbReference type="Pfam" id="PF25944">
    <property type="entry name" value="Beta-barrel_RND"/>
    <property type="match status" value="1"/>
</dbReference>
<evidence type="ECO:0000259" key="5">
    <source>
        <dbReference type="Pfam" id="PF25944"/>
    </source>
</evidence>